<organism evidence="8">
    <name type="scientific">Clastoptera arizonana</name>
    <name type="common">Arizona spittle bug</name>
    <dbReference type="NCBI Taxonomy" id="38151"/>
    <lineage>
        <taxon>Eukaryota</taxon>
        <taxon>Metazoa</taxon>
        <taxon>Ecdysozoa</taxon>
        <taxon>Arthropoda</taxon>
        <taxon>Hexapoda</taxon>
        <taxon>Insecta</taxon>
        <taxon>Pterygota</taxon>
        <taxon>Neoptera</taxon>
        <taxon>Paraneoptera</taxon>
        <taxon>Hemiptera</taxon>
        <taxon>Auchenorrhyncha</taxon>
        <taxon>Cercopoidea</taxon>
        <taxon>Clastopteridae</taxon>
        <taxon>Clastoptera</taxon>
    </lineage>
</organism>
<dbReference type="AlphaFoldDB" id="A0A1B6EC80"/>
<dbReference type="InterPro" id="IPR036236">
    <property type="entry name" value="Znf_C2H2_sf"/>
</dbReference>
<feature type="domain" description="C2H2-type" evidence="7">
    <location>
        <begin position="83"/>
        <end position="105"/>
    </location>
</feature>
<dbReference type="PROSITE" id="PS00028">
    <property type="entry name" value="ZINC_FINGER_C2H2_1"/>
    <property type="match status" value="2"/>
</dbReference>
<reference evidence="8" key="1">
    <citation type="submission" date="2015-12" db="EMBL/GenBank/DDBJ databases">
        <title>De novo transcriptome assembly of four potential Pierce s Disease insect vectors from Arizona vineyards.</title>
        <authorList>
            <person name="Tassone E.E."/>
        </authorList>
    </citation>
    <scope>NUCLEOTIDE SEQUENCE</scope>
</reference>
<sequence>MEVNEDENLAAEALGQLGCCQTWTCQICDILFFTEIEYNDHVKIHGDNEDVKYECKQCPENFKIKIELENHMETHLTSETFEHQCSTCLMWFQRLSSLKNHEKVHLPNTIKSLMNFNKPIKTKRFGVHKRKRVKKEPPSPAFELISKSAYSSNEDSDSDTE</sequence>
<protein>
    <recommendedName>
        <fullName evidence="7">C2H2-type domain-containing protein</fullName>
    </recommendedName>
</protein>
<keyword evidence="3 5" id="KW-0863">Zinc-finger</keyword>
<dbReference type="PANTHER" id="PTHR24379:SF121">
    <property type="entry name" value="C2H2-TYPE DOMAIN-CONTAINING PROTEIN"/>
    <property type="match status" value="1"/>
</dbReference>
<name>A0A1B6EC80_9HEMI</name>
<evidence type="ECO:0000256" key="5">
    <source>
        <dbReference type="PROSITE-ProRule" id="PRU00042"/>
    </source>
</evidence>
<accession>A0A1B6EC80</accession>
<evidence type="ECO:0000256" key="4">
    <source>
        <dbReference type="ARBA" id="ARBA00022833"/>
    </source>
</evidence>
<keyword evidence="1" id="KW-0479">Metal-binding</keyword>
<feature type="domain" description="C2H2-type" evidence="7">
    <location>
        <begin position="53"/>
        <end position="80"/>
    </location>
</feature>
<dbReference type="EMBL" id="GEDC01001750">
    <property type="protein sequence ID" value="JAS35548.1"/>
    <property type="molecule type" value="Transcribed_RNA"/>
</dbReference>
<feature type="non-terminal residue" evidence="8">
    <location>
        <position position="161"/>
    </location>
</feature>
<dbReference type="PROSITE" id="PS50157">
    <property type="entry name" value="ZINC_FINGER_C2H2_2"/>
    <property type="match status" value="2"/>
</dbReference>
<evidence type="ECO:0000256" key="3">
    <source>
        <dbReference type="ARBA" id="ARBA00022771"/>
    </source>
</evidence>
<evidence type="ECO:0000256" key="2">
    <source>
        <dbReference type="ARBA" id="ARBA00022737"/>
    </source>
</evidence>
<dbReference type="GO" id="GO:0008270">
    <property type="term" value="F:zinc ion binding"/>
    <property type="evidence" value="ECO:0007669"/>
    <property type="project" value="UniProtKB-KW"/>
</dbReference>
<feature type="region of interest" description="Disordered" evidence="6">
    <location>
        <begin position="127"/>
        <end position="161"/>
    </location>
</feature>
<dbReference type="InterPro" id="IPR013087">
    <property type="entry name" value="Znf_C2H2_type"/>
</dbReference>
<evidence type="ECO:0000313" key="8">
    <source>
        <dbReference type="EMBL" id="JAS35548.1"/>
    </source>
</evidence>
<gene>
    <name evidence="8" type="ORF">g.7517</name>
</gene>
<evidence type="ECO:0000256" key="6">
    <source>
        <dbReference type="SAM" id="MobiDB-lite"/>
    </source>
</evidence>
<dbReference type="PANTHER" id="PTHR24379">
    <property type="entry name" value="KRAB AND ZINC FINGER DOMAIN-CONTAINING"/>
    <property type="match status" value="1"/>
</dbReference>
<evidence type="ECO:0000256" key="1">
    <source>
        <dbReference type="ARBA" id="ARBA00022723"/>
    </source>
</evidence>
<dbReference type="Gene3D" id="3.30.160.60">
    <property type="entry name" value="Classic Zinc Finger"/>
    <property type="match status" value="1"/>
</dbReference>
<evidence type="ECO:0000259" key="7">
    <source>
        <dbReference type="PROSITE" id="PS50157"/>
    </source>
</evidence>
<dbReference type="SUPFAM" id="SSF57667">
    <property type="entry name" value="beta-beta-alpha zinc fingers"/>
    <property type="match status" value="2"/>
</dbReference>
<dbReference type="SMART" id="SM00355">
    <property type="entry name" value="ZnF_C2H2"/>
    <property type="match status" value="3"/>
</dbReference>
<keyword evidence="2" id="KW-0677">Repeat</keyword>
<proteinExistence type="predicted"/>
<dbReference type="Pfam" id="PF00096">
    <property type="entry name" value="zf-C2H2"/>
    <property type="match status" value="1"/>
</dbReference>
<dbReference type="Pfam" id="PF12874">
    <property type="entry name" value="zf-met"/>
    <property type="match status" value="1"/>
</dbReference>
<keyword evidence="4" id="KW-0862">Zinc</keyword>